<gene>
    <name evidence="7" type="ORF">NB037_03480</name>
</gene>
<accession>A0A9X2IRG5</accession>
<feature type="transmembrane region" description="Helical" evidence="5">
    <location>
        <begin position="174"/>
        <end position="193"/>
    </location>
</feature>
<dbReference type="SUPFAM" id="SSF103473">
    <property type="entry name" value="MFS general substrate transporter"/>
    <property type="match status" value="1"/>
</dbReference>
<feature type="transmembrane region" description="Helical" evidence="5">
    <location>
        <begin position="146"/>
        <end position="168"/>
    </location>
</feature>
<dbReference type="EMBL" id="JAMRYM010000006">
    <property type="protein sequence ID" value="MCM6761471.1"/>
    <property type="molecule type" value="Genomic_DNA"/>
</dbReference>
<feature type="domain" description="Major facilitator superfamily (MFS) profile" evidence="6">
    <location>
        <begin position="20"/>
        <end position="400"/>
    </location>
</feature>
<feature type="transmembrane region" description="Helical" evidence="5">
    <location>
        <begin position="21"/>
        <end position="40"/>
    </location>
</feature>
<evidence type="ECO:0000256" key="4">
    <source>
        <dbReference type="ARBA" id="ARBA00023136"/>
    </source>
</evidence>
<dbReference type="InterPro" id="IPR011701">
    <property type="entry name" value="MFS"/>
</dbReference>
<dbReference type="PANTHER" id="PTHR42910:SF1">
    <property type="entry name" value="MAJOR FACILITATOR SUPERFAMILY (MFS) PROFILE DOMAIN-CONTAINING PROTEIN"/>
    <property type="match status" value="1"/>
</dbReference>
<evidence type="ECO:0000259" key="6">
    <source>
        <dbReference type="PROSITE" id="PS50850"/>
    </source>
</evidence>
<evidence type="ECO:0000256" key="2">
    <source>
        <dbReference type="ARBA" id="ARBA00022692"/>
    </source>
</evidence>
<dbReference type="CDD" id="cd17324">
    <property type="entry name" value="MFS_NepI_like"/>
    <property type="match status" value="1"/>
</dbReference>
<evidence type="ECO:0000313" key="7">
    <source>
        <dbReference type="EMBL" id="MCM6761471.1"/>
    </source>
</evidence>
<keyword evidence="3 5" id="KW-1133">Transmembrane helix</keyword>
<dbReference type="RefSeq" id="WP_251943690.1">
    <property type="nucleotide sequence ID" value="NZ_JAMRYM010000006.1"/>
</dbReference>
<sequence>MPRTSGRTDGTTPQPPTGMTRGLTLLFAIAGGAAVGNLYWAQPLLGLIGGSFGVSPGAAGLLVTVTQIGYAAGVFLLVPLGDTLDRRRLIPALMTLAAVFLAATALAPAFPVLLASLALIGVTTVAGQLLTPLAGDLATDEQRGRVLGTVASGLLLGLLISRAISGILADLLGWRAVFGIAAGLILVLALVMARRLPHLPPRARVRYGSLLASVLRTVGSSRAVRVTVLIGASAMCAFTLFWTGLTFLLGAEPYSYSATAIGLVSLVGIAGAVSAQRVGRLYDRGLSLPAMGVGLAVALLGLVIAGIGSGSIVVVLIAVAVFSIGLQGVQVLAQTRMLSIDPGARSRLNTVYIVGNFAGGAIGSALAGVLWQAGGWTALMLVAATVLGFGLTVWAVQRTRALAG</sequence>
<feature type="transmembrane region" description="Helical" evidence="5">
    <location>
        <begin position="311"/>
        <end position="329"/>
    </location>
</feature>
<feature type="transmembrane region" description="Helical" evidence="5">
    <location>
        <begin position="285"/>
        <end position="305"/>
    </location>
</feature>
<keyword evidence="4 5" id="KW-0472">Membrane</keyword>
<evidence type="ECO:0000313" key="8">
    <source>
        <dbReference type="Proteomes" id="UP001155240"/>
    </source>
</evidence>
<keyword evidence="2 5" id="KW-0812">Transmembrane</keyword>
<feature type="transmembrane region" description="Helical" evidence="5">
    <location>
        <begin position="350"/>
        <end position="370"/>
    </location>
</feature>
<dbReference type="Gene3D" id="1.20.1250.20">
    <property type="entry name" value="MFS general substrate transporter like domains"/>
    <property type="match status" value="1"/>
</dbReference>
<evidence type="ECO:0000256" key="5">
    <source>
        <dbReference type="SAM" id="Phobius"/>
    </source>
</evidence>
<keyword evidence="8" id="KW-1185">Reference proteome</keyword>
<dbReference type="Proteomes" id="UP001155240">
    <property type="component" value="Unassembled WGS sequence"/>
</dbReference>
<evidence type="ECO:0000256" key="3">
    <source>
        <dbReference type="ARBA" id="ARBA00022989"/>
    </source>
</evidence>
<dbReference type="InterPro" id="IPR036259">
    <property type="entry name" value="MFS_trans_sf"/>
</dbReference>
<feature type="transmembrane region" description="Helical" evidence="5">
    <location>
        <begin position="376"/>
        <end position="396"/>
    </location>
</feature>
<protein>
    <submittedName>
        <fullName evidence="7">MFS transporter</fullName>
    </submittedName>
</protein>
<comment type="subcellular location">
    <subcellularLocation>
        <location evidence="1">Cell membrane</location>
        <topology evidence="1">Multi-pass membrane protein</topology>
    </subcellularLocation>
</comment>
<feature type="transmembrane region" description="Helical" evidence="5">
    <location>
        <begin position="89"/>
        <end position="107"/>
    </location>
</feature>
<organism evidence="7 8">
    <name type="scientific">Rathayibacter rubneri</name>
    <dbReference type="NCBI Taxonomy" id="2950106"/>
    <lineage>
        <taxon>Bacteria</taxon>
        <taxon>Bacillati</taxon>
        <taxon>Actinomycetota</taxon>
        <taxon>Actinomycetes</taxon>
        <taxon>Micrococcales</taxon>
        <taxon>Microbacteriaceae</taxon>
        <taxon>Rathayibacter</taxon>
    </lineage>
</organism>
<feature type="transmembrane region" description="Helical" evidence="5">
    <location>
        <begin position="113"/>
        <end position="134"/>
    </location>
</feature>
<dbReference type="GO" id="GO:0022857">
    <property type="term" value="F:transmembrane transporter activity"/>
    <property type="evidence" value="ECO:0007669"/>
    <property type="project" value="InterPro"/>
</dbReference>
<feature type="transmembrane region" description="Helical" evidence="5">
    <location>
        <begin position="254"/>
        <end position="273"/>
    </location>
</feature>
<dbReference type="AlphaFoldDB" id="A0A9X2IRG5"/>
<evidence type="ECO:0000256" key="1">
    <source>
        <dbReference type="ARBA" id="ARBA00004651"/>
    </source>
</evidence>
<dbReference type="InterPro" id="IPR020846">
    <property type="entry name" value="MFS_dom"/>
</dbReference>
<feature type="transmembrane region" description="Helical" evidence="5">
    <location>
        <begin position="52"/>
        <end position="77"/>
    </location>
</feature>
<dbReference type="PANTHER" id="PTHR42910">
    <property type="entry name" value="TRANSPORTER SCO4007-RELATED"/>
    <property type="match status" value="1"/>
</dbReference>
<dbReference type="GO" id="GO:0005886">
    <property type="term" value="C:plasma membrane"/>
    <property type="evidence" value="ECO:0007669"/>
    <property type="project" value="UniProtKB-SubCell"/>
</dbReference>
<dbReference type="PROSITE" id="PS50850">
    <property type="entry name" value="MFS"/>
    <property type="match status" value="1"/>
</dbReference>
<comment type="caution">
    <text evidence="7">The sequence shown here is derived from an EMBL/GenBank/DDBJ whole genome shotgun (WGS) entry which is preliminary data.</text>
</comment>
<reference evidence="7" key="1">
    <citation type="submission" date="2022-06" db="EMBL/GenBank/DDBJ databases">
        <title>Whole genome shotgun sequencing (WGS) of Rathayibacter sp. ZW T2_19, isolated from stored onions (Allium cepa).</title>
        <authorList>
            <person name="Stoll D.A."/>
            <person name="Huch M."/>
        </authorList>
    </citation>
    <scope>NUCLEOTIDE SEQUENCE</scope>
    <source>
        <strain evidence="7">ZW T2_19</strain>
    </source>
</reference>
<proteinExistence type="predicted"/>
<name>A0A9X2IRG5_9MICO</name>
<feature type="transmembrane region" description="Helical" evidence="5">
    <location>
        <begin position="226"/>
        <end position="248"/>
    </location>
</feature>
<dbReference type="Pfam" id="PF07690">
    <property type="entry name" value="MFS_1"/>
    <property type="match status" value="1"/>
</dbReference>